<dbReference type="PANTHER" id="PTHR41146:SF1">
    <property type="entry name" value="DIURETIC HORMONE CLASS 2"/>
    <property type="match status" value="1"/>
</dbReference>
<feature type="signal peptide" evidence="4">
    <location>
        <begin position="1"/>
        <end position="26"/>
    </location>
</feature>
<gene>
    <name evidence="5" type="primary">Dh31</name>
    <name evidence="5" type="ORF">Bhyg_02630</name>
</gene>
<name>A0A9Q0S7Y2_9DIPT</name>
<keyword evidence="3" id="KW-0964">Secreted</keyword>
<keyword evidence="6" id="KW-1185">Reference proteome</keyword>
<evidence type="ECO:0000256" key="1">
    <source>
        <dbReference type="ARBA" id="ARBA00004613"/>
    </source>
</evidence>
<feature type="chain" id="PRO_5040313485" evidence="4">
    <location>
        <begin position="27"/>
        <end position="113"/>
    </location>
</feature>
<organism evidence="5 6">
    <name type="scientific">Pseudolycoriella hygida</name>
    <dbReference type="NCBI Taxonomy" id="35572"/>
    <lineage>
        <taxon>Eukaryota</taxon>
        <taxon>Metazoa</taxon>
        <taxon>Ecdysozoa</taxon>
        <taxon>Arthropoda</taxon>
        <taxon>Hexapoda</taxon>
        <taxon>Insecta</taxon>
        <taxon>Pterygota</taxon>
        <taxon>Neoptera</taxon>
        <taxon>Endopterygota</taxon>
        <taxon>Diptera</taxon>
        <taxon>Nematocera</taxon>
        <taxon>Sciaroidea</taxon>
        <taxon>Sciaridae</taxon>
        <taxon>Pseudolycoriella</taxon>
    </lineage>
</organism>
<comment type="caution">
    <text evidence="5">The sequence shown here is derived from an EMBL/GenBank/DDBJ whole genome shotgun (WGS) entry which is preliminary data.</text>
</comment>
<dbReference type="EMBL" id="WJQU01000001">
    <property type="protein sequence ID" value="KAJ6647408.1"/>
    <property type="molecule type" value="Genomic_DNA"/>
</dbReference>
<comment type="subcellular location">
    <subcellularLocation>
        <location evidence="1">Secreted</location>
    </subcellularLocation>
</comment>
<evidence type="ECO:0000256" key="4">
    <source>
        <dbReference type="SAM" id="SignalP"/>
    </source>
</evidence>
<dbReference type="InterPro" id="IPR034439">
    <property type="entry name" value="DH2-like"/>
</dbReference>
<protein>
    <submittedName>
        <fullName evidence="5">Diuretic hormone class 2</fullName>
    </submittedName>
</protein>
<accession>A0A9Q0S7Y2</accession>
<dbReference type="PANTHER" id="PTHR41146">
    <property type="entry name" value="DIURETIC HORMONE CLASS 2"/>
    <property type="match status" value="1"/>
</dbReference>
<proteinExistence type="inferred from homology"/>
<dbReference type="GO" id="GO:0005615">
    <property type="term" value="C:extracellular space"/>
    <property type="evidence" value="ECO:0007669"/>
    <property type="project" value="TreeGrafter"/>
</dbReference>
<dbReference type="AlphaFoldDB" id="A0A9Q0S7Y2"/>
<evidence type="ECO:0000256" key="3">
    <source>
        <dbReference type="ARBA" id="ARBA00022525"/>
    </source>
</evidence>
<dbReference type="GO" id="GO:0001664">
    <property type="term" value="F:G protein-coupled receptor binding"/>
    <property type="evidence" value="ECO:0007669"/>
    <property type="project" value="TreeGrafter"/>
</dbReference>
<dbReference type="Proteomes" id="UP001151699">
    <property type="component" value="Chromosome A"/>
</dbReference>
<dbReference type="GO" id="GO:0008613">
    <property type="term" value="F:diuretic hormone activity"/>
    <property type="evidence" value="ECO:0007669"/>
    <property type="project" value="InterPro"/>
</dbReference>
<sequence>MNTSRNWCTLFLILGISMLLISAVESAPMSSQNTGYYGERVNEQPEDVLMELIARFGQTIMRARDDMENSKRTVDFGLARGFSGIQEAKHRMGLAAANFAGGPGRKRRSDIDA</sequence>
<dbReference type="GO" id="GO:0007589">
    <property type="term" value="P:body fluid secretion"/>
    <property type="evidence" value="ECO:0007669"/>
    <property type="project" value="InterPro"/>
</dbReference>
<keyword evidence="4" id="KW-0732">Signal</keyword>
<feature type="non-terminal residue" evidence="5">
    <location>
        <position position="1"/>
    </location>
</feature>
<evidence type="ECO:0000256" key="2">
    <source>
        <dbReference type="ARBA" id="ARBA00007773"/>
    </source>
</evidence>
<dbReference type="OrthoDB" id="6495587at2759"/>
<reference evidence="5" key="1">
    <citation type="submission" date="2022-07" db="EMBL/GenBank/DDBJ databases">
        <authorList>
            <person name="Trinca V."/>
            <person name="Uliana J.V.C."/>
            <person name="Torres T.T."/>
            <person name="Ward R.J."/>
            <person name="Monesi N."/>
        </authorList>
    </citation>
    <scope>NUCLEOTIDE SEQUENCE</scope>
    <source>
        <strain evidence="5">HSMRA1968</strain>
        <tissue evidence="5">Whole embryos</tissue>
    </source>
</reference>
<evidence type="ECO:0000313" key="5">
    <source>
        <dbReference type="EMBL" id="KAJ6647408.1"/>
    </source>
</evidence>
<evidence type="ECO:0000313" key="6">
    <source>
        <dbReference type="Proteomes" id="UP001151699"/>
    </source>
</evidence>
<comment type="similarity">
    <text evidence="2">Belongs to the diuretic hormone class 2 family.</text>
</comment>